<accession>A0A1J5PPJ4</accession>
<evidence type="ECO:0000313" key="1">
    <source>
        <dbReference type="EMBL" id="OIQ69695.1"/>
    </source>
</evidence>
<protein>
    <submittedName>
        <fullName evidence="1">Uncharacterized protein</fullName>
    </submittedName>
</protein>
<name>A0A1J5PPJ4_9ZZZZ</name>
<dbReference type="EMBL" id="MLJW01004583">
    <property type="protein sequence ID" value="OIQ69695.1"/>
    <property type="molecule type" value="Genomic_DNA"/>
</dbReference>
<comment type="caution">
    <text evidence="1">The sequence shown here is derived from an EMBL/GenBank/DDBJ whole genome shotgun (WGS) entry which is preliminary data.</text>
</comment>
<dbReference type="AlphaFoldDB" id="A0A1J5PPJ4"/>
<gene>
    <name evidence="1" type="ORF">GALL_487030</name>
</gene>
<reference evidence="1" key="1">
    <citation type="submission" date="2016-10" db="EMBL/GenBank/DDBJ databases">
        <title>Sequence of Gallionella enrichment culture.</title>
        <authorList>
            <person name="Poehlein A."/>
            <person name="Muehling M."/>
            <person name="Daniel R."/>
        </authorList>
    </citation>
    <scope>NUCLEOTIDE SEQUENCE</scope>
</reference>
<proteinExistence type="predicted"/>
<organism evidence="1">
    <name type="scientific">mine drainage metagenome</name>
    <dbReference type="NCBI Taxonomy" id="410659"/>
    <lineage>
        <taxon>unclassified sequences</taxon>
        <taxon>metagenomes</taxon>
        <taxon>ecological metagenomes</taxon>
    </lineage>
</organism>
<sequence length="99" mass="10899">MLILAEEVSLVCGDGINEVDEFGFEAAPIEQENAIVGEPLVPMNPHPLAQAALNHDPFCRRQLDARVIADESCDARILLIGQPIGRRLSVRNIRAAKWL</sequence>